<accession>A0A644XFQ2</accession>
<dbReference type="Gene3D" id="3.40.50.300">
    <property type="entry name" value="P-loop containing nucleotide triphosphate hydrolases"/>
    <property type="match status" value="1"/>
</dbReference>
<evidence type="ECO:0000313" key="2">
    <source>
        <dbReference type="EMBL" id="MPM12993.1"/>
    </source>
</evidence>
<dbReference type="GO" id="GO:0005524">
    <property type="term" value="F:ATP binding"/>
    <property type="evidence" value="ECO:0007669"/>
    <property type="project" value="InterPro"/>
</dbReference>
<dbReference type="GO" id="GO:0016887">
    <property type="term" value="F:ATP hydrolysis activity"/>
    <property type="evidence" value="ECO:0007669"/>
    <property type="project" value="InterPro"/>
</dbReference>
<evidence type="ECO:0000259" key="1">
    <source>
        <dbReference type="Pfam" id="PF13304"/>
    </source>
</evidence>
<feature type="domain" description="ATPase AAA-type core" evidence="1">
    <location>
        <begin position="46"/>
        <end position="372"/>
    </location>
</feature>
<dbReference type="InterPro" id="IPR027417">
    <property type="entry name" value="P-loop_NTPase"/>
</dbReference>
<sequence>MIAEFRFRNFFSIKEEQILSFEPTADTFERDEYCIEVKEGISLLKIATIYGANASGKTNILMALSFLKDLMTDVPKDKTEQVGFSPFLLDENSINDKAEMALSFYLKGERYNLAVVLDNKRIYSEKLEFYPGTQPAILYNRIYCEDNDSAEIRFGNKLGVGKKGQVAIIGNTINNCSVLAAFGKSNVESSRLNIVYNFFTTGIKDILHPHFSLTSYAKKYLDNDSEGTLKRFLVDFLKASDFNISDIELREEEVIITEEMEKVIQAAPIPDEAKKQMFQKGKLTNAMLMFSHTTDKGNFILPEGMESRGTIRFLGMAVLLKQLLMEHRIICIDEVETSLHYELLSYFIKVFLANSCCQSQLILTTHDINLLDEDFIRRDTIWFTDKNSSGETILTRLSSLGLHKNLSPYNAYKQGKLVKLPFLGSIYIKDDKLCEEQ</sequence>
<dbReference type="InterPro" id="IPR003959">
    <property type="entry name" value="ATPase_AAA_core"/>
</dbReference>
<comment type="caution">
    <text evidence="2">The sequence shown here is derived from an EMBL/GenBank/DDBJ whole genome shotgun (WGS) entry which is preliminary data.</text>
</comment>
<dbReference type="SUPFAM" id="SSF52540">
    <property type="entry name" value="P-loop containing nucleoside triphosphate hydrolases"/>
    <property type="match status" value="1"/>
</dbReference>
<gene>
    <name evidence="2" type="ORF">SDC9_59348</name>
</gene>
<dbReference type="PANTHER" id="PTHR40396">
    <property type="entry name" value="ATPASE-LIKE PROTEIN"/>
    <property type="match status" value="1"/>
</dbReference>
<proteinExistence type="predicted"/>
<dbReference type="EMBL" id="VSSQ01002050">
    <property type="protein sequence ID" value="MPM12993.1"/>
    <property type="molecule type" value="Genomic_DNA"/>
</dbReference>
<dbReference type="AlphaFoldDB" id="A0A644XFQ2"/>
<organism evidence="2">
    <name type="scientific">bioreactor metagenome</name>
    <dbReference type="NCBI Taxonomy" id="1076179"/>
    <lineage>
        <taxon>unclassified sequences</taxon>
        <taxon>metagenomes</taxon>
        <taxon>ecological metagenomes</taxon>
    </lineage>
</organism>
<dbReference type="PANTHER" id="PTHR40396:SF1">
    <property type="entry name" value="ATPASE AAA-TYPE CORE DOMAIN-CONTAINING PROTEIN"/>
    <property type="match status" value="1"/>
</dbReference>
<protein>
    <recommendedName>
        <fullName evidence="1">ATPase AAA-type core domain-containing protein</fullName>
    </recommendedName>
</protein>
<reference evidence="2" key="1">
    <citation type="submission" date="2019-08" db="EMBL/GenBank/DDBJ databases">
        <authorList>
            <person name="Kucharzyk K."/>
            <person name="Murdoch R.W."/>
            <person name="Higgins S."/>
            <person name="Loffler F."/>
        </authorList>
    </citation>
    <scope>NUCLEOTIDE SEQUENCE</scope>
</reference>
<name>A0A644XFQ2_9ZZZZ</name>
<dbReference type="Pfam" id="PF13304">
    <property type="entry name" value="AAA_21"/>
    <property type="match status" value="1"/>
</dbReference>